<dbReference type="SUPFAM" id="SSF53335">
    <property type="entry name" value="S-adenosyl-L-methionine-dependent methyltransferases"/>
    <property type="match status" value="1"/>
</dbReference>
<keyword evidence="1" id="KW-0808">Transferase</keyword>
<evidence type="ECO:0000313" key="1">
    <source>
        <dbReference type="EMBL" id="QUE49846.1"/>
    </source>
</evidence>
<dbReference type="KEGG" id="lamb:KBB96_13305"/>
<evidence type="ECO:0000313" key="2">
    <source>
        <dbReference type="Proteomes" id="UP000676169"/>
    </source>
</evidence>
<dbReference type="CDD" id="cd02440">
    <property type="entry name" value="AdoMet_MTases"/>
    <property type="match status" value="1"/>
</dbReference>
<name>A0A975IXZ3_9BACT</name>
<dbReference type="Proteomes" id="UP000676169">
    <property type="component" value="Chromosome"/>
</dbReference>
<dbReference type="PANTHER" id="PTHR43861">
    <property type="entry name" value="TRANS-ACONITATE 2-METHYLTRANSFERASE-RELATED"/>
    <property type="match status" value="1"/>
</dbReference>
<dbReference type="InterPro" id="IPR029063">
    <property type="entry name" value="SAM-dependent_MTases_sf"/>
</dbReference>
<organism evidence="1 2">
    <name type="scientific">Luteolibacter ambystomatis</name>
    <dbReference type="NCBI Taxonomy" id="2824561"/>
    <lineage>
        <taxon>Bacteria</taxon>
        <taxon>Pseudomonadati</taxon>
        <taxon>Verrucomicrobiota</taxon>
        <taxon>Verrucomicrobiia</taxon>
        <taxon>Verrucomicrobiales</taxon>
        <taxon>Verrucomicrobiaceae</taxon>
        <taxon>Luteolibacter</taxon>
    </lineage>
</organism>
<keyword evidence="1" id="KW-0489">Methyltransferase</keyword>
<proteinExistence type="predicted"/>
<reference evidence="1" key="1">
    <citation type="submission" date="2021-04" db="EMBL/GenBank/DDBJ databases">
        <title>Luteolibacter sp. 32A isolated from the skin of an Anderson's salamander (Ambystoma andersonii).</title>
        <authorList>
            <person name="Spergser J."/>
            <person name="Busse H.-J."/>
        </authorList>
    </citation>
    <scope>NUCLEOTIDE SEQUENCE</scope>
    <source>
        <strain evidence="1">32A</strain>
    </source>
</reference>
<dbReference type="AlphaFoldDB" id="A0A975IXZ3"/>
<sequence length="262" mass="29007">MAAQIRAVASYQSLEAEFHDPFWEAEGPSVELPLLQTFLAHFPGPSLEVGCGSGRLLIPLLLEGFEVEGLEPSADMMALCRKKTAVIGLEPVLHAGTVEDFKSDTLYSAIVVPAFTLQLCPDPALALQCIAGLLKPEGGLYLTVFTPDAELEGDLPENEWYPDHEVRLPDGRIGGLETRHRMDPANRTLQREHRYTLMDAERNPLATHECSQTLRWFEPDELHALLVAAGFEHFEGIAEFEETCAFPEEADAQILTVIARRS</sequence>
<keyword evidence="2" id="KW-1185">Reference proteome</keyword>
<dbReference type="EMBL" id="CP073100">
    <property type="protein sequence ID" value="QUE49846.1"/>
    <property type="molecule type" value="Genomic_DNA"/>
</dbReference>
<dbReference type="RefSeq" id="WP_211629935.1">
    <property type="nucleotide sequence ID" value="NZ_CP073100.1"/>
</dbReference>
<dbReference type="GO" id="GO:0008168">
    <property type="term" value="F:methyltransferase activity"/>
    <property type="evidence" value="ECO:0007669"/>
    <property type="project" value="UniProtKB-KW"/>
</dbReference>
<protein>
    <submittedName>
        <fullName evidence="1">Class I SAM-dependent methyltransferase</fullName>
    </submittedName>
</protein>
<dbReference type="GO" id="GO:0032259">
    <property type="term" value="P:methylation"/>
    <property type="evidence" value="ECO:0007669"/>
    <property type="project" value="UniProtKB-KW"/>
</dbReference>
<accession>A0A975IXZ3</accession>
<dbReference type="Pfam" id="PF13489">
    <property type="entry name" value="Methyltransf_23"/>
    <property type="match status" value="1"/>
</dbReference>
<gene>
    <name evidence="1" type="ORF">KBB96_13305</name>
</gene>
<dbReference type="Gene3D" id="3.40.50.150">
    <property type="entry name" value="Vaccinia Virus protein VP39"/>
    <property type="match status" value="1"/>
</dbReference>